<dbReference type="AlphaFoldDB" id="A0AA39U0L0"/>
<keyword evidence="1" id="KW-1133">Transmembrane helix</keyword>
<sequence length="359" mass="39586">MSDTNIYPQVYDSKPAAEQKHGASGIRETSSDQIAPRVWVHCSFPLACLAIAAMSAAVMAFISCSIGQEMSCSFPSATTTVDSPPCDPTSVVLADYPSLIDAQNKIVKQLLEGPAHGSVLSRNILGLARMQVTELETLVHHSYPQDQHLVSESRSKFTLHARSVSVGITLARVPDMDAHHSQFFRSLIRRLFSRAAKQLSPNDTVLKLFTDHMEYLSATAKRLIVQVQACIEELQELESILVALHDAPTWEEQSIPHWHTVLLRGPWPRLGGRQGHLFLLKSVGNELKGVSGILSASLLALQDFNQALEFIRRTVDSDACPIPVEMQMESIRTGLKVMNGLRLGAKEKELHPPDDVPDM</sequence>
<accession>A0AA39U0L0</accession>
<evidence type="ECO:0000256" key="1">
    <source>
        <dbReference type="SAM" id="Phobius"/>
    </source>
</evidence>
<feature type="transmembrane region" description="Helical" evidence="1">
    <location>
        <begin position="38"/>
        <end position="62"/>
    </location>
</feature>
<evidence type="ECO:0000313" key="2">
    <source>
        <dbReference type="EMBL" id="KAK0471688.1"/>
    </source>
</evidence>
<name>A0AA39U0L0_9AGAR</name>
<organism evidence="2 3">
    <name type="scientific">Armillaria novae-zelandiae</name>
    <dbReference type="NCBI Taxonomy" id="153914"/>
    <lineage>
        <taxon>Eukaryota</taxon>
        <taxon>Fungi</taxon>
        <taxon>Dikarya</taxon>
        <taxon>Basidiomycota</taxon>
        <taxon>Agaricomycotina</taxon>
        <taxon>Agaricomycetes</taxon>
        <taxon>Agaricomycetidae</taxon>
        <taxon>Agaricales</taxon>
        <taxon>Marasmiineae</taxon>
        <taxon>Physalacriaceae</taxon>
        <taxon>Armillaria</taxon>
    </lineage>
</organism>
<keyword evidence="3" id="KW-1185">Reference proteome</keyword>
<keyword evidence="1" id="KW-0472">Membrane</keyword>
<evidence type="ECO:0000313" key="3">
    <source>
        <dbReference type="Proteomes" id="UP001175227"/>
    </source>
</evidence>
<dbReference type="Proteomes" id="UP001175227">
    <property type="component" value="Unassembled WGS sequence"/>
</dbReference>
<proteinExistence type="predicted"/>
<gene>
    <name evidence="2" type="ORF">IW261DRAFT_1571743</name>
</gene>
<comment type="caution">
    <text evidence="2">The sequence shown here is derived from an EMBL/GenBank/DDBJ whole genome shotgun (WGS) entry which is preliminary data.</text>
</comment>
<protein>
    <submittedName>
        <fullName evidence="2">Uncharacterized protein</fullName>
    </submittedName>
</protein>
<dbReference type="EMBL" id="JAUEPR010000048">
    <property type="protein sequence ID" value="KAK0471688.1"/>
    <property type="molecule type" value="Genomic_DNA"/>
</dbReference>
<reference evidence="2" key="1">
    <citation type="submission" date="2023-06" db="EMBL/GenBank/DDBJ databases">
        <authorList>
            <consortium name="Lawrence Berkeley National Laboratory"/>
            <person name="Ahrendt S."/>
            <person name="Sahu N."/>
            <person name="Indic B."/>
            <person name="Wong-Bajracharya J."/>
            <person name="Merenyi Z."/>
            <person name="Ke H.-M."/>
            <person name="Monk M."/>
            <person name="Kocsube S."/>
            <person name="Drula E."/>
            <person name="Lipzen A."/>
            <person name="Balint B."/>
            <person name="Henrissat B."/>
            <person name="Andreopoulos B."/>
            <person name="Martin F.M."/>
            <person name="Harder C.B."/>
            <person name="Rigling D."/>
            <person name="Ford K.L."/>
            <person name="Foster G.D."/>
            <person name="Pangilinan J."/>
            <person name="Papanicolaou A."/>
            <person name="Barry K."/>
            <person name="LaButti K."/>
            <person name="Viragh M."/>
            <person name="Koriabine M."/>
            <person name="Yan M."/>
            <person name="Riley R."/>
            <person name="Champramary S."/>
            <person name="Plett K.L."/>
            <person name="Tsai I.J."/>
            <person name="Slot J."/>
            <person name="Sipos G."/>
            <person name="Plett J."/>
            <person name="Nagy L.G."/>
            <person name="Grigoriev I.V."/>
        </authorList>
    </citation>
    <scope>NUCLEOTIDE SEQUENCE</scope>
    <source>
        <strain evidence="2">ICMP 16352</strain>
    </source>
</reference>
<keyword evidence="1" id="KW-0812">Transmembrane</keyword>